<dbReference type="EMBL" id="FUXL01000013">
    <property type="protein sequence ID" value="SKA31028.1"/>
    <property type="molecule type" value="Genomic_DNA"/>
</dbReference>
<dbReference type="Proteomes" id="UP000190135">
    <property type="component" value="Unassembled WGS sequence"/>
</dbReference>
<dbReference type="OrthoDB" id="8480914at2"/>
<dbReference type="Pfam" id="PF04883">
    <property type="entry name" value="HK97-gp10_like"/>
    <property type="match status" value="1"/>
</dbReference>
<organism evidence="1 2">
    <name type="scientific">Consotaella salsifontis</name>
    <dbReference type="NCBI Taxonomy" id="1365950"/>
    <lineage>
        <taxon>Bacteria</taxon>
        <taxon>Pseudomonadati</taxon>
        <taxon>Pseudomonadota</taxon>
        <taxon>Alphaproteobacteria</taxon>
        <taxon>Hyphomicrobiales</taxon>
        <taxon>Aurantimonadaceae</taxon>
        <taxon>Consotaella</taxon>
    </lineage>
</organism>
<dbReference type="AlphaFoldDB" id="A0A1T4ST23"/>
<gene>
    <name evidence="1" type="ORF">SAMN05428963_113103</name>
</gene>
<dbReference type="InterPro" id="IPR010064">
    <property type="entry name" value="HK97-gp10_tail"/>
</dbReference>
<dbReference type="RefSeq" id="WP_078709599.1">
    <property type="nucleotide sequence ID" value="NZ_FUXL01000013.1"/>
</dbReference>
<protein>
    <submittedName>
        <fullName evidence="1">Phage protein, HK97 gp10 family</fullName>
    </submittedName>
</protein>
<dbReference type="NCBIfam" id="TIGR01725">
    <property type="entry name" value="phge_HK97_gp10"/>
    <property type="match status" value="1"/>
</dbReference>
<proteinExistence type="predicted"/>
<sequence length="169" mass="18126">MAVRGLASLKKKLARMPNEARKEIRKALDQGAYEIAETAASWAPVDSGDLKRSIGYTFGEYRAANANVRGVTGRSGASGDPDLSVTVHAGDEKAWYAALVEFGTAPHFVEKGAATVVGKIRRKVRGGGKQHPGTKPQPYFFPAYRANKKRIKASIALATKRAAQKVANS</sequence>
<reference evidence="1 2" key="1">
    <citation type="submission" date="2017-02" db="EMBL/GenBank/DDBJ databases">
        <authorList>
            <person name="Peterson S.W."/>
        </authorList>
    </citation>
    <scope>NUCLEOTIDE SEQUENCE [LARGE SCALE GENOMIC DNA]</scope>
    <source>
        <strain evidence="1 2">USBA 369</strain>
    </source>
</reference>
<accession>A0A1T4ST23</accession>
<dbReference type="STRING" id="1365950.SAMN05428963_113103"/>
<keyword evidence="2" id="KW-1185">Reference proteome</keyword>
<evidence type="ECO:0000313" key="1">
    <source>
        <dbReference type="EMBL" id="SKA31028.1"/>
    </source>
</evidence>
<name>A0A1T4ST23_9HYPH</name>
<evidence type="ECO:0000313" key="2">
    <source>
        <dbReference type="Proteomes" id="UP000190135"/>
    </source>
</evidence>